<evidence type="ECO:0000313" key="3">
    <source>
        <dbReference type="EMBL" id="BBE15973.1"/>
    </source>
</evidence>
<dbReference type="InterPro" id="IPR050272">
    <property type="entry name" value="Isochorismatase-like_hydrls"/>
</dbReference>
<dbReference type="PANTHER" id="PTHR43540:SF1">
    <property type="entry name" value="ISOCHORISMATASE HYDROLASE"/>
    <property type="match status" value="1"/>
</dbReference>
<name>A0A5K7S357_9BACT</name>
<dbReference type="RefSeq" id="WP_318349087.1">
    <property type="nucleotide sequence ID" value="NZ_AP018694.1"/>
</dbReference>
<dbReference type="EMBL" id="AP018694">
    <property type="protein sequence ID" value="BBE15973.1"/>
    <property type="molecule type" value="Genomic_DNA"/>
</dbReference>
<dbReference type="Pfam" id="PF00857">
    <property type="entry name" value="Isochorismatase"/>
    <property type="match status" value="1"/>
</dbReference>
<dbReference type="InterPro" id="IPR000868">
    <property type="entry name" value="Isochorismatase-like_dom"/>
</dbReference>
<keyword evidence="1" id="KW-0378">Hydrolase</keyword>
<dbReference type="GO" id="GO:0016787">
    <property type="term" value="F:hydrolase activity"/>
    <property type="evidence" value="ECO:0007669"/>
    <property type="project" value="UniProtKB-KW"/>
</dbReference>
<reference evidence="3" key="1">
    <citation type="journal article" date="2020" name="Int. J. Syst. Evol. Microbiol.">
        <title>Aquipluma nitroreducens gen. nov. sp. nov., a novel facultatively anaerobic bacterium isolated from a freshwater lake.</title>
        <authorList>
            <person name="Watanabe M."/>
            <person name="Kojima H."/>
            <person name="Fukui M."/>
        </authorList>
    </citation>
    <scope>NUCLEOTIDE SEQUENCE</scope>
    <source>
        <strain evidence="3">MeG22</strain>
    </source>
</reference>
<proteinExistence type="predicted"/>
<dbReference type="InterPro" id="IPR036380">
    <property type="entry name" value="Isochorismatase-like_sf"/>
</dbReference>
<dbReference type="SUPFAM" id="SSF52499">
    <property type="entry name" value="Isochorismatase-like hydrolases"/>
    <property type="match status" value="1"/>
</dbReference>
<organism evidence="3 4">
    <name type="scientific">Aquipluma nitroreducens</name>
    <dbReference type="NCBI Taxonomy" id="2010828"/>
    <lineage>
        <taxon>Bacteria</taxon>
        <taxon>Pseudomonadati</taxon>
        <taxon>Bacteroidota</taxon>
        <taxon>Bacteroidia</taxon>
        <taxon>Marinilabiliales</taxon>
        <taxon>Prolixibacteraceae</taxon>
        <taxon>Aquipluma</taxon>
    </lineage>
</organism>
<dbReference type="AlphaFoldDB" id="A0A5K7S357"/>
<dbReference type="Gene3D" id="3.40.50.850">
    <property type="entry name" value="Isochorismatase-like"/>
    <property type="match status" value="1"/>
</dbReference>
<dbReference type="PANTHER" id="PTHR43540">
    <property type="entry name" value="PEROXYUREIDOACRYLATE/UREIDOACRYLATE AMIDOHYDROLASE-RELATED"/>
    <property type="match status" value="1"/>
</dbReference>
<keyword evidence="4" id="KW-1185">Reference proteome</keyword>
<dbReference type="CDD" id="cd01014">
    <property type="entry name" value="nicotinamidase_related"/>
    <property type="match status" value="1"/>
</dbReference>
<evidence type="ECO:0000259" key="2">
    <source>
        <dbReference type="Pfam" id="PF00857"/>
    </source>
</evidence>
<protein>
    <submittedName>
        <fullName evidence="3">Isochorismatase</fullName>
    </submittedName>
</protein>
<sequence>MKPILLLIDIQNDYFSGGKMELIKMDEATENAQKLLSHFRKNKLPIVFIQHLATKPNASFFIPGTSGAEIHNSIRPLDNETVIIKNFPNSFRNTNLQEHLQSLNSTNLVICGAMSHMCVDTTTRAATDLGYSCTLIADACATRDLVFNDQKVKAADVQIAYMAALNGTFAQVISTDQFMESMIK</sequence>
<evidence type="ECO:0000256" key="1">
    <source>
        <dbReference type="ARBA" id="ARBA00022801"/>
    </source>
</evidence>
<gene>
    <name evidence="3" type="ORF">AQPE_0109</name>
</gene>
<accession>A0A5K7S357</accession>
<dbReference type="KEGG" id="anf:AQPE_0109"/>
<dbReference type="Proteomes" id="UP001193389">
    <property type="component" value="Chromosome"/>
</dbReference>
<evidence type="ECO:0000313" key="4">
    <source>
        <dbReference type="Proteomes" id="UP001193389"/>
    </source>
</evidence>
<feature type="domain" description="Isochorismatase-like" evidence="2">
    <location>
        <begin position="4"/>
        <end position="156"/>
    </location>
</feature>